<dbReference type="PRINTS" id="PR00450">
    <property type="entry name" value="RECOVERIN"/>
</dbReference>
<dbReference type="PROSITE" id="PS50222">
    <property type="entry name" value="EF_HAND_2"/>
    <property type="match status" value="2"/>
</dbReference>
<dbReference type="InterPro" id="IPR018247">
    <property type="entry name" value="EF_Hand_1_Ca_BS"/>
</dbReference>
<dbReference type="EMBL" id="QCYY01001785">
    <property type="protein sequence ID" value="ROT75326.1"/>
    <property type="molecule type" value="Genomic_DNA"/>
</dbReference>
<keyword evidence="4" id="KW-0175">Coiled coil</keyword>
<proteinExistence type="predicted"/>
<evidence type="ECO:0000313" key="7">
    <source>
        <dbReference type="EMBL" id="ROT75326.1"/>
    </source>
</evidence>
<evidence type="ECO:0000256" key="5">
    <source>
        <dbReference type="SAM" id="MobiDB-lite"/>
    </source>
</evidence>
<feature type="coiled-coil region" evidence="4">
    <location>
        <begin position="232"/>
        <end position="259"/>
    </location>
</feature>
<name>A0A423TFU5_PENVA</name>
<evidence type="ECO:0000313" key="8">
    <source>
        <dbReference type="Proteomes" id="UP000283509"/>
    </source>
</evidence>
<dbReference type="CDD" id="cd00051">
    <property type="entry name" value="EFh"/>
    <property type="match status" value="1"/>
</dbReference>
<dbReference type="GO" id="GO:0005509">
    <property type="term" value="F:calcium ion binding"/>
    <property type="evidence" value="ECO:0007669"/>
    <property type="project" value="InterPro"/>
</dbReference>
<comment type="caution">
    <text evidence="7">The sequence shown here is derived from an EMBL/GenBank/DDBJ whole genome shotgun (WGS) entry which is preliminary data.</text>
</comment>
<dbReference type="Gene3D" id="1.10.238.10">
    <property type="entry name" value="EF-hand"/>
    <property type="match status" value="1"/>
</dbReference>
<organism evidence="7 8">
    <name type="scientific">Penaeus vannamei</name>
    <name type="common">Whiteleg shrimp</name>
    <name type="synonym">Litopenaeus vannamei</name>
    <dbReference type="NCBI Taxonomy" id="6689"/>
    <lineage>
        <taxon>Eukaryota</taxon>
        <taxon>Metazoa</taxon>
        <taxon>Ecdysozoa</taxon>
        <taxon>Arthropoda</taxon>
        <taxon>Crustacea</taxon>
        <taxon>Multicrustacea</taxon>
        <taxon>Malacostraca</taxon>
        <taxon>Eumalacostraca</taxon>
        <taxon>Eucarida</taxon>
        <taxon>Decapoda</taxon>
        <taxon>Dendrobranchiata</taxon>
        <taxon>Penaeoidea</taxon>
        <taxon>Penaeidae</taxon>
        <taxon>Penaeus</taxon>
    </lineage>
</organism>
<dbReference type="PANTHER" id="PTHR23055">
    <property type="entry name" value="CALCIUM BINDING PROTEINS"/>
    <property type="match status" value="1"/>
</dbReference>
<dbReference type="InterPro" id="IPR011992">
    <property type="entry name" value="EF-hand-dom_pair"/>
</dbReference>
<protein>
    <submittedName>
        <fullName evidence="7">Putative Kv channel-interacting protein 4-like isoform X2</fullName>
    </submittedName>
</protein>
<evidence type="ECO:0000259" key="6">
    <source>
        <dbReference type="PROSITE" id="PS50222"/>
    </source>
</evidence>
<reference evidence="7 8" key="2">
    <citation type="submission" date="2019-01" db="EMBL/GenBank/DDBJ databases">
        <title>The decoding of complex shrimp genome reveals the adaptation for benthos swimmer, frequently molting mechanism and breeding impact on genome.</title>
        <authorList>
            <person name="Sun Y."/>
            <person name="Gao Y."/>
            <person name="Yu Y."/>
        </authorList>
    </citation>
    <scope>NUCLEOTIDE SEQUENCE [LARGE SCALE GENOMIC DNA]</scope>
    <source>
        <tissue evidence="7">Muscle</tissue>
    </source>
</reference>
<sequence length="521" mass="59668">MARNRIISRKPPSHPPSFRPPDDDGGDGLSFHVQRYRPEELEKLAKTTKFSKKEIQLIYRGFKQECPTGLIDEEGFKEIFSQFFPLGDATHYAHYVFNTFTRNHHGQISFEVCLPRLLSLARLYSGSRAGKKEKLQWIFGLYDVNNDGLITKAEMVDVVSAIYEMMGRSTEPQVEETSAKEHVEKIFHLIDANQDGAITIEELAQPRACFQIFTMGKQKKDIGEFGYMRRIYNGLAEEIATLQKRLKELDKKERFLRAEALKHQVQLTADSEIKCILKSKGDSIHLTEEHTDIVKKQREGQRTVSANHVISARVEVEAVEGMDEEEEEEQQQQQQQKSRSAPAELGLLKRWKVEGKIGECSYSISFLAGCDLENPLGTILQIENLSATEGNPVIQDIIDYKQDGPFKVQQLSNLLFGLQMMYEERNEAIDQLKDIPNLEVQHAIEPVTIEFEPQEGYHIKIVWKIGFDTRNMRVINIIEVVCDDEVTARFSRSTGFPYLSGRETITTPKGVLEFVESYMDH</sequence>
<evidence type="ECO:0000256" key="4">
    <source>
        <dbReference type="SAM" id="Coils"/>
    </source>
</evidence>
<feature type="domain" description="EF-hand" evidence="6">
    <location>
        <begin position="178"/>
        <end position="213"/>
    </location>
</feature>
<feature type="domain" description="EF-hand" evidence="6">
    <location>
        <begin position="130"/>
        <end position="165"/>
    </location>
</feature>
<keyword evidence="8" id="KW-1185">Reference proteome</keyword>
<dbReference type="Pfam" id="PF13499">
    <property type="entry name" value="EF-hand_7"/>
    <property type="match status" value="1"/>
</dbReference>
<dbReference type="SUPFAM" id="SSF47473">
    <property type="entry name" value="EF-hand"/>
    <property type="match status" value="1"/>
</dbReference>
<evidence type="ECO:0000256" key="3">
    <source>
        <dbReference type="ARBA" id="ARBA00022837"/>
    </source>
</evidence>
<dbReference type="InterPro" id="IPR002048">
    <property type="entry name" value="EF_hand_dom"/>
</dbReference>
<keyword evidence="3" id="KW-0106">Calcium</keyword>
<feature type="region of interest" description="Disordered" evidence="5">
    <location>
        <begin position="1"/>
        <end position="30"/>
    </location>
</feature>
<keyword evidence="1" id="KW-0479">Metal-binding</keyword>
<feature type="compositionally biased region" description="Acidic residues" evidence="5">
    <location>
        <begin position="319"/>
        <end position="330"/>
    </location>
</feature>
<gene>
    <name evidence="7" type="ORF">C7M84_006137</name>
</gene>
<dbReference type="AlphaFoldDB" id="A0A423TFU5"/>
<accession>A0A423TFU5</accession>
<keyword evidence="2" id="KW-0677">Repeat</keyword>
<evidence type="ECO:0000256" key="1">
    <source>
        <dbReference type="ARBA" id="ARBA00022723"/>
    </source>
</evidence>
<feature type="region of interest" description="Disordered" evidence="5">
    <location>
        <begin position="319"/>
        <end position="341"/>
    </location>
</feature>
<dbReference type="OrthoDB" id="6351256at2759"/>
<dbReference type="InterPro" id="IPR028846">
    <property type="entry name" value="Recoverin"/>
</dbReference>
<dbReference type="SMART" id="SM00054">
    <property type="entry name" value="EFh"/>
    <property type="match status" value="2"/>
</dbReference>
<dbReference type="PROSITE" id="PS00018">
    <property type="entry name" value="EF_HAND_1"/>
    <property type="match status" value="2"/>
</dbReference>
<feature type="compositionally biased region" description="Basic residues" evidence="5">
    <location>
        <begin position="1"/>
        <end position="12"/>
    </location>
</feature>
<dbReference type="PANTHER" id="PTHR23055:SF185">
    <property type="entry name" value="NEUROCALCIN HOMOLOG-LIKE PROTEIN"/>
    <property type="match status" value="1"/>
</dbReference>
<dbReference type="STRING" id="6689.A0A423TFU5"/>
<dbReference type="Proteomes" id="UP000283509">
    <property type="component" value="Unassembled WGS sequence"/>
</dbReference>
<reference evidence="7 8" key="1">
    <citation type="submission" date="2018-04" db="EMBL/GenBank/DDBJ databases">
        <authorList>
            <person name="Zhang X."/>
            <person name="Yuan J."/>
            <person name="Li F."/>
            <person name="Xiang J."/>
        </authorList>
    </citation>
    <scope>NUCLEOTIDE SEQUENCE [LARGE SCALE GENOMIC DNA]</scope>
    <source>
        <tissue evidence="7">Muscle</tissue>
    </source>
</reference>
<evidence type="ECO:0000256" key="2">
    <source>
        <dbReference type="ARBA" id="ARBA00022737"/>
    </source>
</evidence>